<reference evidence="3" key="1">
    <citation type="submission" date="2016-10" db="EMBL/GenBank/DDBJ databases">
        <authorList>
            <person name="Varghese N."/>
            <person name="Submissions S."/>
        </authorList>
    </citation>
    <scope>NUCLEOTIDE SEQUENCE [LARGE SCALE GENOMIC DNA]</scope>
    <source>
        <strain evidence="3">DSM 17465</strain>
    </source>
</reference>
<dbReference type="InterPro" id="IPR014710">
    <property type="entry name" value="RmlC-like_jellyroll"/>
</dbReference>
<keyword evidence="2" id="KW-0808">Transferase</keyword>
<dbReference type="InterPro" id="IPR018490">
    <property type="entry name" value="cNMP-bd_dom_sf"/>
</dbReference>
<protein>
    <submittedName>
        <fullName evidence="2">cAMP-binding domain of CRP or a regulatory subunit of cAMP-dependent protein kinases</fullName>
    </submittedName>
</protein>
<keyword evidence="2" id="KW-0418">Kinase</keyword>
<dbReference type="Gene3D" id="2.60.120.10">
    <property type="entry name" value="Jelly Rolls"/>
    <property type="match status" value="1"/>
</dbReference>
<dbReference type="Pfam" id="PF00027">
    <property type="entry name" value="cNMP_binding"/>
    <property type="match status" value="1"/>
</dbReference>
<dbReference type="Proteomes" id="UP000183371">
    <property type="component" value="Unassembled WGS sequence"/>
</dbReference>
<accession>A0A1I7DDU1</accession>
<proteinExistence type="predicted"/>
<sequence>MQELQHKLMEYLRPDVTRVELGRKASLLDQGEVSRKLHFVEAGCLRLYYVDEEGEDVTLFFFMEGEMVASFESFLNAEASEFGIEAVVPTVVQVVEKDSVFKALDENPEFRNLTFDILIARLASYQRLFLNTIRFSPQKRYEELVKSNPKLFETVPQHYIASYLGVTPVSLSRIRKKYERR</sequence>
<dbReference type="InterPro" id="IPR000595">
    <property type="entry name" value="cNMP-bd_dom"/>
</dbReference>
<evidence type="ECO:0000259" key="1">
    <source>
        <dbReference type="PROSITE" id="PS50042"/>
    </source>
</evidence>
<dbReference type="PROSITE" id="PS50042">
    <property type="entry name" value="CNMP_BINDING_3"/>
    <property type="match status" value="1"/>
</dbReference>
<dbReference type="GO" id="GO:0016301">
    <property type="term" value="F:kinase activity"/>
    <property type="evidence" value="ECO:0007669"/>
    <property type="project" value="UniProtKB-KW"/>
</dbReference>
<dbReference type="RefSeq" id="WP_008549056.1">
    <property type="nucleotide sequence ID" value="NZ_FPBD01000008.1"/>
</dbReference>
<dbReference type="EMBL" id="FPBD01000008">
    <property type="protein sequence ID" value="SFU09891.1"/>
    <property type="molecule type" value="Genomic_DNA"/>
</dbReference>
<keyword evidence="3" id="KW-1185">Reference proteome</keyword>
<organism evidence="2 3">
    <name type="scientific">Pseudovibrio denitrificans</name>
    <dbReference type="NCBI Taxonomy" id="258256"/>
    <lineage>
        <taxon>Bacteria</taxon>
        <taxon>Pseudomonadati</taxon>
        <taxon>Pseudomonadota</taxon>
        <taxon>Alphaproteobacteria</taxon>
        <taxon>Hyphomicrobiales</taxon>
        <taxon>Stappiaceae</taxon>
        <taxon>Pseudovibrio</taxon>
    </lineage>
</organism>
<evidence type="ECO:0000313" key="3">
    <source>
        <dbReference type="Proteomes" id="UP000183371"/>
    </source>
</evidence>
<evidence type="ECO:0000313" key="2">
    <source>
        <dbReference type="EMBL" id="SFU09891.1"/>
    </source>
</evidence>
<dbReference type="AlphaFoldDB" id="A0A1I7DDU1"/>
<dbReference type="SUPFAM" id="SSF51206">
    <property type="entry name" value="cAMP-binding domain-like"/>
    <property type="match status" value="1"/>
</dbReference>
<dbReference type="CDD" id="cd00038">
    <property type="entry name" value="CAP_ED"/>
    <property type="match status" value="1"/>
</dbReference>
<feature type="domain" description="Cyclic nucleotide-binding" evidence="1">
    <location>
        <begin position="1"/>
        <end position="121"/>
    </location>
</feature>
<name>A0A1I7DDU1_9HYPH</name>
<gene>
    <name evidence="2" type="ORF">SAMN05444141_108207</name>
</gene>